<proteinExistence type="predicted"/>
<organism evidence="1 2">
    <name type="scientific">Tsukamurella asaccharolytica</name>
    <dbReference type="NCBI Taxonomy" id="2592067"/>
    <lineage>
        <taxon>Bacteria</taxon>
        <taxon>Bacillati</taxon>
        <taxon>Actinomycetota</taxon>
        <taxon>Actinomycetes</taxon>
        <taxon>Mycobacteriales</taxon>
        <taxon>Tsukamurellaceae</taxon>
        <taxon>Tsukamurella</taxon>
    </lineage>
</organism>
<sequence>MSGEHADIVDRVVDAVTSVDGVAGIHAGGPGSPATYLPGRTVSGVRITDEGGQVDVVLELRRGTDLLDLADRVRQAATDAAGVPIDLVVSDIAVPGDPDRGSPTTSKEFIA</sequence>
<evidence type="ECO:0000313" key="1">
    <source>
        <dbReference type="EMBL" id="TWS20674.1"/>
    </source>
</evidence>
<reference evidence="1 2" key="1">
    <citation type="submission" date="2019-06" db="EMBL/GenBank/DDBJ databases">
        <title>Tsukamurella conjunctivitidis sp. nov., Tsukamurella assacharolytica sp. nov. and Tsukamurella sputae sp. nov. isolated from patients with conjunctivitis, bacteraemia (lymphoma) and respiratory infection (sputum) in Hong Kong.</title>
        <authorList>
            <person name="Teng J.L.L."/>
            <person name="Lee H.H."/>
            <person name="Fong J.Y.H."/>
            <person name="Fok K.M.N."/>
            <person name="Lau S.K.P."/>
            <person name="Woo P.C.Y."/>
        </authorList>
    </citation>
    <scope>NUCLEOTIDE SEQUENCE [LARGE SCALE GENOMIC DNA]</scope>
    <source>
        <strain evidence="1 2">HKU71</strain>
    </source>
</reference>
<dbReference type="EMBL" id="VIGW01000002">
    <property type="protein sequence ID" value="TWS20674.1"/>
    <property type="molecule type" value="Genomic_DNA"/>
</dbReference>
<gene>
    <name evidence="1" type="ORF">FK529_04860</name>
</gene>
<evidence type="ECO:0008006" key="3">
    <source>
        <dbReference type="Google" id="ProtNLM"/>
    </source>
</evidence>
<comment type="caution">
    <text evidence="1">The sequence shown here is derived from an EMBL/GenBank/DDBJ whole genome shotgun (WGS) entry which is preliminary data.</text>
</comment>
<dbReference type="Proteomes" id="UP000317291">
    <property type="component" value="Unassembled WGS sequence"/>
</dbReference>
<dbReference type="AlphaFoldDB" id="A0A5C5RDN8"/>
<dbReference type="RefSeq" id="WP_146559894.1">
    <property type="nucleotide sequence ID" value="NZ_VIGW01000002.1"/>
</dbReference>
<name>A0A5C5RDN8_9ACTN</name>
<evidence type="ECO:0000313" key="2">
    <source>
        <dbReference type="Proteomes" id="UP000317291"/>
    </source>
</evidence>
<protein>
    <recommendedName>
        <fullName evidence="3">Asp23/Gls24 family envelope stress response protein</fullName>
    </recommendedName>
</protein>
<dbReference type="OrthoDB" id="5195799at2"/>
<keyword evidence="2" id="KW-1185">Reference proteome</keyword>
<accession>A0A5C5RDN8</accession>